<dbReference type="PANTHER" id="PTHR43278">
    <property type="entry name" value="NAD(P)H-DEPENDENT FMN-CONTAINING OXIDOREDUCTASE YWQN-RELATED"/>
    <property type="match status" value="1"/>
</dbReference>
<name>Q0W5P6_METAR</name>
<dbReference type="Proteomes" id="UP000000663">
    <property type="component" value="Chromosome"/>
</dbReference>
<dbReference type="KEGG" id="rci:RCIX955"/>
<feature type="domain" description="NADPH-dependent FMN reductase-like" evidence="6">
    <location>
        <begin position="1"/>
        <end position="155"/>
    </location>
</feature>
<dbReference type="OrthoDB" id="9059at2157"/>
<keyword evidence="4" id="KW-0288">FMN</keyword>
<dbReference type="Gene3D" id="3.40.50.360">
    <property type="match status" value="1"/>
</dbReference>
<comment type="cofactor">
    <cofactor evidence="1">
        <name>FMN</name>
        <dbReference type="ChEBI" id="CHEBI:58210"/>
    </cofactor>
</comment>
<proteinExistence type="inferred from homology"/>
<dbReference type="eggNOG" id="arCOG02573">
    <property type="taxonomic scope" value="Archaea"/>
</dbReference>
<keyword evidence="3" id="KW-0285">Flavoprotein</keyword>
<evidence type="ECO:0000256" key="3">
    <source>
        <dbReference type="ARBA" id="ARBA00022630"/>
    </source>
</evidence>
<comment type="cofactor">
    <cofactor evidence="2">
        <name>[4Fe-4S] cluster</name>
        <dbReference type="ChEBI" id="CHEBI:49883"/>
    </cofactor>
</comment>
<reference evidence="7 8" key="1">
    <citation type="journal article" date="2006" name="Science">
        <title>Genome of rice cluster I archaea -- the key methane producers in the rice rhizosphere.</title>
        <authorList>
            <person name="Erkel C."/>
            <person name="Kube M."/>
            <person name="Reinhardt R."/>
            <person name="Liesack W."/>
        </authorList>
    </citation>
    <scope>NUCLEOTIDE SEQUENCE [LARGE SCALE GENOMIC DNA]</scope>
    <source>
        <strain evidence="8">DSM 22066 / NBRC 105507 / MRE50</strain>
    </source>
</reference>
<evidence type="ECO:0000313" key="8">
    <source>
        <dbReference type="Proteomes" id="UP000000663"/>
    </source>
</evidence>
<dbReference type="GO" id="GO:0016491">
    <property type="term" value="F:oxidoreductase activity"/>
    <property type="evidence" value="ECO:0007669"/>
    <property type="project" value="InterPro"/>
</dbReference>
<dbReference type="SUPFAM" id="SSF52218">
    <property type="entry name" value="Flavoproteins"/>
    <property type="match status" value="1"/>
</dbReference>
<evidence type="ECO:0000256" key="2">
    <source>
        <dbReference type="ARBA" id="ARBA00001966"/>
    </source>
</evidence>
<dbReference type="InterPro" id="IPR005025">
    <property type="entry name" value="FMN_Rdtase-like_dom"/>
</dbReference>
<dbReference type="GeneID" id="5145303"/>
<organism evidence="7 8">
    <name type="scientific">Methanocella arvoryzae (strain DSM 22066 / NBRC 105507 / MRE50)</name>
    <dbReference type="NCBI Taxonomy" id="351160"/>
    <lineage>
        <taxon>Archaea</taxon>
        <taxon>Methanobacteriati</taxon>
        <taxon>Methanobacteriota</taxon>
        <taxon>Stenosarchaea group</taxon>
        <taxon>Methanomicrobia</taxon>
        <taxon>Methanocellales</taxon>
        <taxon>Methanocellaceae</taxon>
        <taxon>Methanocella</taxon>
    </lineage>
</organism>
<dbReference type="PANTHER" id="PTHR43278:SF3">
    <property type="entry name" value="IRON-SULFUR FLAVOPROTEIN MJ0731"/>
    <property type="match status" value="1"/>
</dbReference>
<comment type="similarity">
    <text evidence="5">Belongs to the SsuE family. Isf subfamily.</text>
</comment>
<dbReference type="STRING" id="351160.RCIX955"/>
<sequence length="201" mass="22073">MKVFGICGSPRLGGTDYAVNYALNLLREKGCETRYFHVRGKDIKFCIHCDYCVREKKGCVHKDGLAEYYEGMMWADGIIIGTPCYHGMLSGQVKTLMDRSRAILAKDPEILKGKIGMGLAVGGDRAGGQEIALQQIHEYYILNEMIPSGGGSFGANLGGALWSQDRGAEGIAADEYGLKTVRKTVKRFYDLMEKTRGNSDG</sequence>
<evidence type="ECO:0000313" key="7">
    <source>
        <dbReference type="EMBL" id="CAJ36297.1"/>
    </source>
</evidence>
<evidence type="ECO:0000256" key="5">
    <source>
        <dbReference type="ARBA" id="ARBA00038292"/>
    </source>
</evidence>
<accession>Q0W5P6</accession>
<dbReference type="AlphaFoldDB" id="Q0W5P6"/>
<evidence type="ECO:0000259" key="6">
    <source>
        <dbReference type="Pfam" id="PF03358"/>
    </source>
</evidence>
<dbReference type="EMBL" id="AM114193">
    <property type="protein sequence ID" value="CAJ36297.1"/>
    <property type="molecule type" value="Genomic_DNA"/>
</dbReference>
<evidence type="ECO:0000256" key="1">
    <source>
        <dbReference type="ARBA" id="ARBA00001917"/>
    </source>
</evidence>
<gene>
    <name evidence="7" type="ORF">RCIX955</name>
</gene>
<evidence type="ECO:0000256" key="4">
    <source>
        <dbReference type="ARBA" id="ARBA00022643"/>
    </source>
</evidence>
<protein>
    <submittedName>
        <fullName evidence="7">4Fe-4S ferredoxin-domain protein (NADPH-dependent FMN reductase family)</fullName>
    </submittedName>
</protein>
<dbReference type="InterPro" id="IPR029039">
    <property type="entry name" value="Flavoprotein-like_sf"/>
</dbReference>
<dbReference type="RefSeq" id="WP_012036223.1">
    <property type="nucleotide sequence ID" value="NC_009464.1"/>
</dbReference>
<dbReference type="InterPro" id="IPR051796">
    <property type="entry name" value="ISF_SsuE-like"/>
</dbReference>
<dbReference type="Pfam" id="PF03358">
    <property type="entry name" value="FMN_red"/>
    <property type="match status" value="1"/>
</dbReference>
<keyword evidence="8" id="KW-1185">Reference proteome</keyword>